<accession>A0AA96Y852</accession>
<protein>
    <submittedName>
        <fullName evidence="1">Uncharacterized protein</fullName>
    </submittedName>
</protein>
<name>A0AA96Y852_9CYAN</name>
<dbReference type="AlphaFoldDB" id="A0AA96Y852"/>
<gene>
    <name evidence="1" type="ORF">HNI00_00590</name>
</gene>
<proteinExistence type="predicted"/>
<evidence type="ECO:0000313" key="1">
    <source>
        <dbReference type="EMBL" id="WOB41840.1"/>
    </source>
</evidence>
<dbReference type="RefSeq" id="WP_316789755.1">
    <property type="nucleotide sequence ID" value="NZ_CP053540.1"/>
</dbReference>
<reference evidence="1" key="1">
    <citation type="submission" date="2020-05" db="EMBL/GenBank/DDBJ databases">
        <authorList>
            <person name="Zhu T."/>
            <person name="Keshari N."/>
            <person name="Lu X."/>
        </authorList>
    </citation>
    <scope>NUCLEOTIDE SEQUENCE</scope>
    <source>
        <strain evidence="1">NK1-22</strain>
    </source>
</reference>
<organism evidence="1">
    <name type="scientific">Thermoleptolyngbya oregonensis NK1-22</name>
    <dbReference type="NCBI Taxonomy" id="2547457"/>
    <lineage>
        <taxon>Bacteria</taxon>
        <taxon>Bacillati</taxon>
        <taxon>Cyanobacteriota</taxon>
        <taxon>Cyanophyceae</taxon>
        <taxon>Oculatellales</taxon>
        <taxon>Oculatellaceae</taxon>
        <taxon>Thermoleptolyngbya</taxon>
    </lineage>
</organism>
<dbReference type="EMBL" id="CP053540">
    <property type="protein sequence ID" value="WOB41840.1"/>
    <property type="molecule type" value="Genomic_DNA"/>
</dbReference>
<dbReference type="KEGG" id="tog:HNI00_00590"/>
<sequence>MNTGHEHWVWTLAYAPGIHTGHPLGIHRASTLGIHRARALGIDTGQSCLTGYFKTPK</sequence>